<dbReference type="EMBL" id="JALDAX010000010">
    <property type="protein sequence ID" value="MCI3243227.1"/>
    <property type="molecule type" value="Genomic_DNA"/>
</dbReference>
<evidence type="ECO:0000313" key="4">
    <source>
        <dbReference type="EMBL" id="MCI3243227.1"/>
    </source>
</evidence>
<reference evidence="4" key="1">
    <citation type="submission" date="2022-03" db="EMBL/GenBank/DDBJ databases">
        <title>Streptomyces 7R015 and 7R016 isolated from Barleria lupulina in Thailand.</title>
        <authorList>
            <person name="Kanchanasin P."/>
            <person name="Phongsopitanun W."/>
            <person name="Tanasupawat S."/>
        </authorList>
    </citation>
    <scope>NUCLEOTIDE SEQUENCE</scope>
    <source>
        <strain evidence="4">7R016</strain>
    </source>
</reference>
<feature type="region of interest" description="Disordered" evidence="1">
    <location>
        <begin position="26"/>
        <end position="48"/>
    </location>
</feature>
<protein>
    <submittedName>
        <fullName evidence="4">PepSY domain-containing protein</fullName>
    </submittedName>
</protein>
<feature type="compositionally biased region" description="Basic and acidic residues" evidence="1">
    <location>
        <begin position="168"/>
        <end position="198"/>
    </location>
</feature>
<keyword evidence="5" id="KW-1185">Reference proteome</keyword>
<feature type="region of interest" description="Disordered" evidence="1">
    <location>
        <begin position="162"/>
        <end position="204"/>
    </location>
</feature>
<evidence type="ECO:0000256" key="1">
    <source>
        <dbReference type="SAM" id="MobiDB-lite"/>
    </source>
</evidence>
<dbReference type="Gene3D" id="3.10.450.40">
    <property type="match status" value="2"/>
</dbReference>
<feature type="domain" description="PepSY" evidence="3">
    <location>
        <begin position="143"/>
        <end position="178"/>
    </location>
</feature>
<accession>A0ABS9XMB9</accession>
<feature type="chain" id="PRO_5045601770" evidence="2">
    <location>
        <begin position="26"/>
        <end position="204"/>
    </location>
</feature>
<organism evidence="4 5">
    <name type="scientific">Streptomyces spinosisporus</name>
    <dbReference type="NCBI Taxonomy" id="2927582"/>
    <lineage>
        <taxon>Bacteria</taxon>
        <taxon>Bacillati</taxon>
        <taxon>Actinomycetota</taxon>
        <taxon>Actinomycetes</taxon>
        <taxon>Kitasatosporales</taxon>
        <taxon>Streptomycetaceae</taxon>
        <taxon>Streptomyces</taxon>
    </lineage>
</organism>
<gene>
    <name evidence="4" type="ORF">MQN93_26225</name>
</gene>
<feature type="domain" description="PepSY" evidence="3">
    <location>
        <begin position="54"/>
        <end position="110"/>
    </location>
</feature>
<proteinExistence type="predicted"/>
<evidence type="ECO:0000259" key="3">
    <source>
        <dbReference type="Pfam" id="PF03413"/>
    </source>
</evidence>
<sequence>MKRKLVIAAVATSVVIGGGTAVALADDGPRSGGTKVQAAGADTGAGTGAGAAQVTAAEAVAAALQHTPGTAVSADREDDGRDAWEVDVVKSNGTEYTVKISSTDGHILSTHRDAADDDARHDLTTLKNTTVNAREAAQSIAPKGTVTEVDLDDDGPAVWNVETASGEWKVDAHTGKITQDRDHDKDHGDDHGRGHGDDDDRDDD</sequence>
<feature type="signal peptide" evidence="2">
    <location>
        <begin position="1"/>
        <end position="25"/>
    </location>
</feature>
<name>A0ABS9XMB9_9ACTN</name>
<dbReference type="RefSeq" id="WP_242711485.1">
    <property type="nucleotide sequence ID" value="NZ_JALDAX010000010.1"/>
</dbReference>
<dbReference type="Pfam" id="PF03413">
    <property type="entry name" value="PepSY"/>
    <property type="match status" value="2"/>
</dbReference>
<dbReference type="InterPro" id="IPR025711">
    <property type="entry name" value="PepSY"/>
</dbReference>
<keyword evidence="2" id="KW-0732">Signal</keyword>
<evidence type="ECO:0000256" key="2">
    <source>
        <dbReference type="SAM" id="SignalP"/>
    </source>
</evidence>
<evidence type="ECO:0000313" key="5">
    <source>
        <dbReference type="Proteomes" id="UP001165270"/>
    </source>
</evidence>
<comment type="caution">
    <text evidence="4">The sequence shown here is derived from an EMBL/GenBank/DDBJ whole genome shotgun (WGS) entry which is preliminary data.</text>
</comment>
<dbReference type="Proteomes" id="UP001165270">
    <property type="component" value="Unassembled WGS sequence"/>
</dbReference>